<evidence type="ECO:0000256" key="2">
    <source>
        <dbReference type="SAM" id="MobiDB-lite"/>
    </source>
</evidence>
<dbReference type="GO" id="GO:0003724">
    <property type="term" value="F:RNA helicase activity"/>
    <property type="evidence" value="ECO:0007669"/>
    <property type="project" value="UniProtKB-EC"/>
</dbReference>
<dbReference type="PANTHER" id="PTHR45766:SF6">
    <property type="entry name" value="SWI_SNF-RELATED MATRIX-ASSOCIATED ACTIN-DEPENDENT REGULATOR OF CHROMATIN SUBFAMILY A-LIKE PROTEIN 1"/>
    <property type="match status" value="1"/>
</dbReference>
<keyword evidence="5" id="KW-0067">ATP-binding</keyword>
<organism evidence="5 6">
    <name type="scientific">Tepidimonas charontis</name>
    <dbReference type="NCBI Taxonomy" id="2267262"/>
    <lineage>
        <taxon>Bacteria</taxon>
        <taxon>Pseudomonadati</taxon>
        <taxon>Pseudomonadota</taxon>
        <taxon>Betaproteobacteria</taxon>
        <taxon>Burkholderiales</taxon>
        <taxon>Tepidimonas</taxon>
    </lineage>
</organism>
<comment type="caution">
    <text evidence="5">The sequence shown here is derived from an EMBL/GenBank/DDBJ whole genome shotgun (WGS) entry which is preliminary data.</text>
</comment>
<name>A0A554XF01_9BURK</name>
<keyword evidence="1 5" id="KW-0378">Hydrolase</keyword>
<dbReference type="InterPro" id="IPR000330">
    <property type="entry name" value="SNF2_N"/>
</dbReference>
<evidence type="ECO:0000259" key="3">
    <source>
        <dbReference type="PROSITE" id="PS51192"/>
    </source>
</evidence>
<dbReference type="GO" id="GO:0031297">
    <property type="term" value="P:replication fork processing"/>
    <property type="evidence" value="ECO:0007669"/>
    <property type="project" value="TreeGrafter"/>
</dbReference>
<gene>
    <name evidence="5" type="primary">rhlB</name>
    <name evidence="5" type="ORF">Tchar_01396</name>
</gene>
<dbReference type="GO" id="GO:0006281">
    <property type="term" value="P:DNA repair"/>
    <property type="evidence" value="ECO:0007669"/>
    <property type="project" value="TreeGrafter"/>
</dbReference>
<accession>A0A554XF01</accession>
<dbReference type="Gene3D" id="3.40.50.10810">
    <property type="entry name" value="Tandem AAA-ATPase domain"/>
    <property type="match status" value="1"/>
</dbReference>
<proteinExistence type="predicted"/>
<dbReference type="SMART" id="SM00487">
    <property type="entry name" value="DEXDc"/>
    <property type="match status" value="1"/>
</dbReference>
<keyword evidence="5" id="KW-0547">Nucleotide-binding</keyword>
<dbReference type="CDD" id="cd18793">
    <property type="entry name" value="SF2_C_SNF"/>
    <property type="match status" value="1"/>
</dbReference>
<dbReference type="GO" id="GO:0016787">
    <property type="term" value="F:hydrolase activity"/>
    <property type="evidence" value="ECO:0007669"/>
    <property type="project" value="UniProtKB-KW"/>
</dbReference>
<dbReference type="PROSITE" id="PS51192">
    <property type="entry name" value="HELICASE_ATP_BIND_1"/>
    <property type="match status" value="1"/>
</dbReference>
<dbReference type="EC" id="3.6.4.13" evidence="5"/>
<reference evidence="5 6" key="1">
    <citation type="submission" date="2019-07" db="EMBL/GenBank/DDBJ databases">
        <title>Tepidimonas charontis SPSP-6 draft genome.</title>
        <authorList>
            <person name="Da Costa M.S."/>
            <person name="Froufe H.J.C."/>
            <person name="Egas C."/>
            <person name="Albuquerque L."/>
        </authorList>
    </citation>
    <scope>NUCLEOTIDE SEQUENCE [LARGE SCALE GENOMIC DNA]</scope>
    <source>
        <strain evidence="5 6">SPSP-6</strain>
    </source>
</reference>
<dbReference type="InterPro" id="IPR049730">
    <property type="entry name" value="SNF2/RAD54-like_C"/>
</dbReference>
<keyword evidence="5" id="KW-0347">Helicase</keyword>
<feature type="compositionally biased region" description="Basic and acidic residues" evidence="2">
    <location>
        <begin position="564"/>
        <end position="586"/>
    </location>
</feature>
<dbReference type="GO" id="GO:0005524">
    <property type="term" value="F:ATP binding"/>
    <property type="evidence" value="ECO:0007669"/>
    <property type="project" value="InterPro"/>
</dbReference>
<evidence type="ECO:0000259" key="4">
    <source>
        <dbReference type="PROSITE" id="PS51194"/>
    </source>
</evidence>
<dbReference type="EMBL" id="VJON01000019">
    <property type="protein sequence ID" value="TSE34421.1"/>
    <property type="molecule type" value="Genomic_DNA"/>
</dbReference>
<dbReference type="SUPFAM" id="SSF52540">
    <property type="entry name" value="P-loop containing nucleoside triphosphate hydrolases"/>
    <property type="match status" value="2"/>
</dbReference>
<evidence type="ECO:0000256" key="1">
    <source>
        <dbReference type="ARBA" id="ARBA00022801"/>
    </source>
</evidence>
<sequence>MDTLTFDPIRKSLVFKTGYDPDLVEDIKSIPGRLWNKYSRDWTVPTTEVAAAIRVAREYGIHITDEVMAMSGKLKEAHELSAAVAHEAADNITIPGLSDKAQLRPYQKVGVAYLASKRRAILADEMGTGKTLQSLCTVAATNAWPAVVVCPASLRINWQREAQQWFPDKKAAVIGLGGGKKRDQEILNAKDADIIILNYDIAKDVLPALQDAGIEPKALICDEAHYVKDLKSQRGMAIQDMAHDLTQRRDSVVILATGTPVINRPADLIAPLKIMGNLNEFGGWKGFVTRYCNAKQTRWGWDISGASNIRELEQKLRATCYIRRTKDQVLQELPDKQRTAVEITLPPAALKAYADVEREFASWYRGFTDDNSAETLRRITALRQAVGQGKIEPTISFVKDIVDTGEKAIVFAIHKEVQDAILNGLRAEQLRVASITGEMESEQRQAAVDRFQYGQADVIVCSQKAAGTGLTLTAASNVVFAEYDWTAASHDQAEDRAHRLGQKNAVNVWYIHAAGTIDDAMAQTVEYKRKIAHRVAGDRDAGDLETSREDIARVLASIASRQGGLEKEKKKAKIDNEQQQKAEQQKAEMQQDAEAEKEKPRSRARVSAELEL</sequence>
<dbReference type="PROSITE" id="PS51194">
    <property type="entry name" value="HELICASE_CTER"/>
    <property type="match status" value="1"/>
</dbReference>
<dbReference type="InterPro" id="IPR027417">
    <property type="entry name" value="P-loop_NTPase"/>
</dbReference>
<keyword evidence="6" id="KW-1185">Reference proteome</keyword>
<dbReference type="InterPro" id="IPR014001">
    <property type="entry name" value="Helicase_ATP-bd"/>
</dbReference>
<dbReference type="OrthoDB" id="9760715at2"/>
<feature type="region of interest" description="Disordered" evidence="2">
    <location>
        <begin position="562"/>
        <end position="612"/>
    </location>
</feature>
<dbReference type="InterPro" id="IPR001650">
    <property type="entry name" value="Helicase_C-like"/>
</dbReference>
<dbReference type="RefSeq" id="WP_161595473.1">
    <property type="nucleotide sequence ID" value="NZ_VJON01000019.1"/>
</dbReference>
<feature type="domain" description="Helicase ATP-binding" evidence="3">
    <location>
        <begin position="111"/>
        <end position="278"/>
    </location>
</feature>
<dbReference type="AlphaFoldDB" id="A0A554XF01"/>
<dbReference type="InterPro" id="IPR038718">
    <property type="entry name" value="SNF2-like_sf"/>
</dbReference>
<dbReference type="Pfam" id="PF00176">
    <property type="entry name" value="SNF2-rel_dom"/>
    <property type="match status" value="1"/>
</dbReference>
<dbReference type="Proteomes" id="UP000318294">
    <property type="component" value="Unassembled WGS sequence"/>
</dbReference>
<dbReference type="Gene3D" id="3.40.50.300">
    <property type="entry name" value="P-loop containing nucleotide triphosphate hydrolases"/>
    <property type="match status" value="1"/>
</dbReference>
<dbReference type="Pfam" id="PF00271">
    <property type="entry name" value="Helicase_C"/>
    <property type="match status" value="1"/>
</dbReference>
<dbReference type="SMART" id="SM00490">
    <property type="entry name" value="HELICc"/>
    <property type="match status" value="1"/>
</dbReference>
<evidence type="ECO:0000313" key="5">
    <source>
        <dbReference type="EMBL" id="TSE34421.1"/>
    </source>
</evidence>
<protein>
    <submittedName>
        <fullName evidence="5">ATP-dependent RNA helicase RhlB</fullName>
        <ecNumber evidence="5">3.6.4.13</ecNumber>
    </submittedName>
</protein>
<evidence type="ECO:0000313" key="6">
    <source>
        <dbReference type="Proteomes" id="UP000318294"/>
    </source>
</evidence>
<feature type="domain" description="Helicase C-terminal" evidence="4">
    <location>
        <begin position="390"/>
        <end position="552"/>
    </location>
</feature>
<dbReference type="PANTHER" id="PTHR45766">
    <property type="entry name" value="DNA ANNEALING HELICASE AND ENDONUCLEASE ZRANB3 FAMILY MEMBER"/>
    <property type="match status" value="1"/>
</dbReference>